<dbReference type="Pfam" id="PF13432">
    <property type="entry name" value="TPR_16"/>
    <property type="match status" value="1"/>
</dbReference>
<reference evidence="5" key="2">
    <citation type="submission" date="2010-07" db="EMBL/GenBank/DDBJ databases">
        <authorList>
            <consortium name="The Broad Institute Genome Sequencing Platform"/>
            <consortium name="Broad Institute Genome Sequencing Center for Infectious Disease"/>
            <person name="Ma L.-J."/>
            <person name="Dead R."/>
            <person name="Young S."/>
            <person name="Zeng Q."/>
            <person name="Koehrsen M."/>
            <person name="Alvarado L."/>
            <person name="Berlin A."/>
            <person name="Chapman S.B."/>
            <person name="Chen Z."/>
            <person name="Freedman E."/>
            <person name="Gellesch M."/>
            <person name="Goldberg J."/>
            <person name="Griggs A."/>
            <person name="Gujja S."/>
            <person name="Heilman E.R."/>
            <person name="Heiman D."/>
            <person name="Hepburn T."/>
            <person name="Howarth C."/>
            <person name="Jen D."/>
            <person name="Larson L."/>
            <person name="Mehta T."/>
            <person name="Neiman D."/>
            <person name="Pearson M."/>
            <person name="Roberts A."/>
            <person name="Saif S."/>
            <person name="Shea T."/>
            <person name="Shenoy N."/>
            <person name="Sisk P."/>
            <person name="Stolte C."/>
            <person name="Sykes S."/>
            <person name="Walk T."/>
            <person name="White J."/>
            <person name="Yandava C."/>
            <person name="Haas B."/>
            <person name="Nusbaum C."/>
            <person name="Birren B."/>
        </authorList>
    </citation>
    <scope>NUCLEOTIDE SEQUENCE</scope>
    <source>
        <strain evidence="5">R3-111a-1</strain>
    </source>
</reference>
<dbReference type="PROSITE" id="PS50293">
    <property type="entry name" value="TPR_REGION"/>
    <property type="match status" value="1"/>
</dbReference>
<dbReference type="Gene3D" id="1.25.40.10">
    <property type="entry name" value="Tetratricopeptide repeat domain"/>
    <property type="match status" value="4"/>
</dbReference>
<reference evidence="6" key="5">
    <citation type="submission" date="2018-04" db="UniProtKB">
        <authorList>
            <consortium name="EnsemblFungi"/>
        </authorList>
    </citation>
    <scope>IDENTIFICATION</scope>
    <source>
        <strain evidence="6">R3-111a-1</strain>
    </source>
</reference>
<dbReference type="eggNOG" id="KOG1126">
    <property type="taxonomic scope" value="Eukaryota"/>
</dbReference>
<dbReference type="AlphaFoldDB" id="J3P7J3"/>
<dbReference type="FunCoup" id="J3P7J3">
    <property type="interactions" value="834"/>
</dbReference>
<dbReference type="VEuPathDB" id="FungiDB:GGTG_09485"/>
<feature type="repeat" description="TPR" evidence="3">
    <location>
        <begin position="792"/>
        <end position="825"/>
    </location>
</feature>
<feature type="region of interest" description="Disordered" evidence="4">
    <location>
        <begin position="282"/>
        <end position="410"/>
    </location>
</feature>
<accession>J3P7J3</accession>
<dbReference type="GO" id="GO:0007091">
    <property type="term" value="P:metaphase/anaphase transition of mitotic cell cycle"/>
    <property type="evidence" value="ECO:0007669"/>
    <property type="project" value="TreeGrafter"/>
</dbReference>
<dbReference type="GO" id="GO:0005680">
    <property type="term" value="C:anaphase-promoting complex"/>
    <property type="evidence" value="ECO:0007669"/>
    <property type="project" value="TreeGrafter"/>
</dbReference>
<dbReference type="RefSeq" id="XP_009225599.1">
    <property type="nucleotide sequence ID" value="XM_009227335.1"/>
</dbReference>
<proteinExistence type="inferred from homology"/>
<dbReference type="Pfam" id="PF14559">
    <property type="entry name" value="TPR_19"/>
    <property type="match status" value="1"/>
</dbReference>
<keyword evidence="7" id="KW-1185">Reference proteome</keyword>
<feature type="repeat" description="TPR" evidence="3">
    <location>
        <begin position="554"/>
        <end position="587"/>
    </location>
</feature>
<dbReference type="GO" id="GO:0005737">
    <property type="term" value="C:cytoplasm"/>
    <property type="evidence" value="ECO:0007669"/>
    <property type="project" value="TreeGrafter"/>
</dbReference>
<feature type="repeat" description="TPR" evidence="3">
    <location>
        <begin position="724"/>
        <end position="757"/>
    </location>
</feature>
<dbReference type="GO" id="GO:0016567">
    <property type="term" value="P:protein ubiquitination"/>
    <property type="evidence" value="ECO:0007669"/>
    <property type="project" value="TreeGrafter"/>
</dbReference>
<dbReference type="EnsemblFungi" id="EJT72625">
    <property type="protein sequence ID" value="EJT72625"/>
    <property type="gene ID" value="GGTG_09485"/>
</dbReference>
<reference evidence="7" key="1">
    <citation type="submission" date="2010-07" db="EMBL/GenBank/DDBJ databases">
        <title>The genome sequence of Gaeumannomyces graminis var. tritici strain R3-111a-1.</title>
        <authorList>
            <consortium name="The Broad Institute Genome Sequencing Platform"/>
            <person name="Ma L.-J."/>
            <person name="Dead R."/>
            <person name="Young S."/>
            <person name="Zeng Q."/>
            <person name="Koehrsen M."/>
            <person name="Alvarado L."/>
            <person name="Berlin A."/>
            <person name="Chapman S.B."/>
            <person name="Chen Z."/>
            <person name="Freedman E."/>
            <person name="Gellesch M."/>
            <person name="Goldberg J."/>
            <person name="Griggs A."/>
            <person name="Gujja S."/>
            <person name="Heilman E.R."/>
            <person name="Heiman D."/>
            <person name="Hepburn T."/>
            <person name="Howarth C."/>
            <person name="Jen D."/>
            <person name="Larson L."/>
            <person name="Mehta T."/>
            <person name="Neiman D."/>
            <person name="Pearson M."/>
            <person name="Roberts A."/>
            <person name="Saif S."/>
            <person name="Shea T."/>
            <person name="Shenoy N."/>
            <person name="Sisk P."/>
            <person name="Stolte C."/>
            <person name="Sykes S."/>
            <person name="Walk T."/>
            <person name="White J."/>
            <person name="Yandava C."/>
            <person name="Haas B."/>
            <person name="Nusbaum C."/>
            <person name="Birren B."/>
        </authorList>
    </citation>
    <scope>NUCLEOTIDE SEQUENCE [LARGE SCALE GENOMIC DNA]</scope>
    <source>
        <strain evidence="7">R3-111a-1</strain>
    </source>
</reference>
<evidence type="ECO:0000313" key="5">
    <source>
        <dbReference type="EMBL" id="EJT72625.1"/>
    </source>
</evidence>
<evidence type="ECO:0000256" key="4">
    <source>
        <dbReference type="SAM" id="MobiDB-lite"/>
    </source>
</evidence>
<dbReference type="Pfam" id="PF13181">
    <property type="entry name" value="TPR_8"/>
    <property type="match status" value="1"/>
</dbReference>
<dbReference type="PANTHER" id="PTHR12558">
    <property type="entry name" value="CELL DIVISION CYCLE 16,23,27"/>
    <property type="match status" value="1"/>
</dbReference>
<feature type="repeat" description="TPR" evidence="3">
    <location>
        <begin position="622"/>
        <end position="655"/>
    </location>
</feature>
<protein>
    <submittedName>
        <fullName evidence="5 6">Uncharacterized protein</fullName>
    </submittedName>
</protein>
<dbReference type="InterPro" id="IPR019734">
    <property type="entry name" value="TPR_rpt"/>
</dbReference>
<dbReference type="GeneID" id="20349943"/>
<organism evidence="5">
    <name type="scientific">Gaeumannomyces tritici (strain R3-111a-1)</name>
    <name type="common">Wheat and barley take-all root rot fungus</name>
    <name type="synonym">Gaeumannomyces graminis var. tritici</name>
    <dbReference type="NCBI Taxonomy" id="644352"/>
    <lineage>
        <taxon>Eukaryota</taxon>
        <taxon>Fungi</taxon>
        <taxon>Dikarya</taxon>
        <taxon>Ascomycota</taxon>
        <taxon>Pezizomycotina</taxon>
        <taxon>Sordariomycetes</taxon>
        <taxon>Sordariomycetidae</taxon>
        <taxon>Magnaporthales</taxon>
        <taxon>Magnaporthaceae</taxon>
        <taxon>Gaeumannomyces</taxon>
    </lineage>
</organism>
<dbReference type="GO" id="GO:0051301">
    <property type="term" value="P:cell division"/>
    <property type="evidence" value="ECO:0007669"/>
    <property type="project" value="TreeGrafter"/>
</dbReference>
<name>J3P7J3_GAET3</name>
<evidence type="ECO:0000256" key="3">
    <source>
        <dbReference type="PROSITE-ProRule" id="PRU00339"/>
    </source>
</evidence>
<dbReference type="STRING" id="644352.J3P7J3"/>
<dbReference type="InterPro" id="IPR011990">
    <property type="entry name" value="TPR-like_helical_dom_sf"/>
</dbReference>
<feature type="repeat" description="TPR" evidence="3">
    <location>
        <begin position="142"/>
        <end position="175"/>
    </location>
</feature>
<dbReference type="HOGENOM" id="CLU_008850_2_0_1"/>
<dbReference type="Pfam" id="PF12895">
    <property type="entry name" value="ANAPC3"/>
    <property type="match status" value="1"/>
</dbReference>
<evidence type="ECO:0000313" key="7">
    <source>
        <dbReference type="Proteomes" id="UP000006039"/>
    </source>
</evidence>
<feature type="repeat" description="TPR" evidence="3">
    <location>
        <begin position="690"/>
        <end position="723"/>
    </location>
</feature>
<feature type="compositionally biased region" description="Polar residues" evidence="4">
    <location>
        <begin position="361"/>
        <end position="379"/>
    </location>
</feature>
<dbReference type="OrthoDB" id="329563at2759"/>
<sequence>MSRPFSYSAAPAPAGGAHVAGLLRQAVLYHLDNLSNDNALFFAERLAAQDPKSSESTFLLALCHFHAGDFLSAYGTSKDDAKATGSRGLHLGRVYIFAQSCLALERFRDGALALERSRPLWPQKSHLGRHSAVNRSMTPDAATLNCLLGKLYRGMDDKRRSVSSFEEALKANPFMWDAFTSLCDMGVNIKVPNIFRVSDALVRCLEPDSVAPENRDPQQANPLEPLPRKSAMRAVHNEAMDPFDQPRSAALQDKSVFGNLGEGETAENDFFAKIAAARSRMAATAAPSQGPEGMETPPAPSSAVDSNVFRTAQNSEAPQAPVRRSRTTHIAEPPSAEGPPRINYRGATRRRERVLEPNVEGQPTSEQGSSLLRSATTAVSGLDRKRTISGHPVQQRQGVSEEPGAPQRRSARLNMFKPATTTKPAVATAAAPAVAPAREVKKARPPISRIMRPGSGGSSVGRVVSGNRKPVEENSMDVDHIEPPKTREIMQPPPPPPRTVEFDVVNTVRTEEALRILLELLRRLGSGYLALSQYQCSEAVQSLSSVSRAHADTPWVLAQLGRAHYEQAKYAEAELSFRRLRALAPHRMEDMEVYSTVLWHLKKETESSFLAHELVDAAWHSPNAWCALGNAWSLASDREQALRCFKRATQLDPKFAYAYTLQGHEHFLNEEYDKALTSYRHAIAADRRHYNAYYGIGRVYEKLGNYDKAYTHFHAASVIHPTNAVLICCIGQALEKQKQVVQALQFFTKATELAPQAAQTRFMKARALLAIGQLGEAQKELMILKDLAPDEATVHFLLGKLYKTLNDKNTAVHHFTIALSLDPKASQLIKKAIESLEDEDGFDDSMVP</sequence>
<evidence type="ECO:0000256" key="2">
    <source>
        <dbReference type="ARBA" id="ARBA00038210"/>
    </source>
</evidence>
<feature type="region of interest" description="Disordered" evidence="4">
    <location>
        <begin position="209"/>
        <end position="228"/>
    </location>
</feature>
<evidence type="ECO:0000313" key="6">
    <source>
        <dbReference type="EnsemblFungi" id="EJT72625"/>
    </source>
</evidence>
<dbReference type="SMART" id="SM00028">
    <property type="entry name" value="TPR"/>
    <property type="match status" value="7"/>
</dbReference>
<dbReference type="Proteomes" id="UP000006039">
    <property type="component" value="Unassembled WGS sequence"/>
</dbReference>
<feature type="repeat" description="TPR" evidence="3">
    <location>
        <begin position="656"/>
        <end position="689"/>
    </location>
</feature>
<gene>
    <name evidence="6" type="primary">20349943</name>
    <name evidence="5" type="ORF">GGTG_09485</name>
</gene>
<dbReference type="EMBL" id="GL385399">
    <property type="protein sequence ID" value="EJT72625.1"/>
    <property type="molecule type" value="Genomic_DNA"/>
</dbReference>
<dbReference type="PROSITE" id="PS50005">
    <property type="entry name" value="TPR"/>
    <property type="match status" value="7"/>
</dbReference>
<dbReference type="SUPFAM" id="SSF48452">
    <property type="entry name" value="TPR-like"/>
    <property type="match status" value="3"/>
</dbReference>
<reference evidence="6" key="4">
    <citation type="journal article" date="2015" name="G3 (Bethesda)">
        <title>Genome sequences of three phytopathogenic species of the Magnaporthaceae family of fungi.</title>
        <authorList>
            <person name="Okagaki L.H."/>
            <person name="Nunes C.C."/>
            <person name="Sailsbery J."/>
            <person name="Clay B."/>
            <person name="Brown D."/>
            <person name="John T."/>
            <person name="Oh Y."/>
            <person name="Young N."/>
            <person name="Fitzgerald M."/>
            <person name="Haas B.J."/>
            <person name="Zeng Q."/>
            <person name="Young S."/>
            <person name="Adiconis X."/>
            <person name="Fan L."/>
            <person name="Levin J.Z."/>
            <person name="Mitchell T.K."/>
            <person name="Okubara P.A."/>
            <person name="Farman M.L."/>
            <person name="Kohn L.M."/>
            <person name="Birren B."/>
            <person name="Ma L.-J."/>
            <person name="Dean R.A."/>
        </authorList>
    </citation>
    <scope>NUCLEOTIDE SEQUENCE</scope>
    <source>
        <strain evidence="6">R3-111a-1</strain>
    </source>
</reference>
<feature type="compositionally biased region" description="Polar residues" evidence="4">
    <location>
        <begin position="303"/>
        <end position="317"/>
    </location>
</feature>
<dbReference type="GO" id="GO:0031145">
    <property type="term" value="P:anaphase-promoting complex-dependent catabolic process"/>
    <property type="evidence" value="ECO:0007669"/>
    <property type="project" value="TreeGrafter"/>
</dbReference>
<keyword evidence="1 3" id="KW-0802">TPR repeat</keyword>
<comment type="similarity">
    <text evidence="2">Belongs to the APC3/CDC27 family.</text>
</comment>
<evidence type="ECO:0000256" key="1">
    <source>
        <dbReference type="ARBA" id="ARBA00022803"/>
    </source>
</evidence>
<dbReference type="PANTHER" id="PTHR12558:SF13">
    <property type="entry name" value="CELL DIVISION CYCLE PROTEIN 27 HOMOLOG"/>
    <property type="match status" value="1"/>
</dbReference>
<reference evidence="5" key="3">
    <citation type="submission" date="2010-09" db="EMBL/GenBank/DDBJ databases">
        <title>Annotation of Gaeumannomyces graminis var. tritici R3-111a-1.</title>
        <authorList>
            <consortium name="The Broad Institute Genome Sequencing Platform"/>
            <person name="Ma L.-J."/>
            <person name="Dead R."/>
            <person name="Young S.K."/>
            <person name="Zeng Q."/>
            <person name="Gargeya S."/>
            <person name="Fitzgerald M."/>
            <person name="Haas B."/>
            <person name="Abouelleil A."/>
            <person name="Alvarado L."/>
            <person name="Arachchi H.M."/>
            <person name="Berlin A."/>
            <person name="Brown A."/>
            <person name="Chapman S.B."/>
            <person name="Chen Z."/>
            <person name="Dunbar C."/>
            <person name="Freedman E."/>
            <person name="Gearin G."/>
            <person name="Gellesch M."/>
            <person name="Goldberg J."/>
            <person name="Griggs A."/>
            <person name="Gujja S."/>
            <person name="Heiman D."/>
            <person name="Howarth C."/>
            <person name="Larson L."/>
            <person name="Lui A."/>
            <person name="MacDonald P.J.P."/>
            <person name="Mehta T."/>
            <person name="Montmayeur A."/>
            <person name="Murphy C."/>
            <person name="Neiman D."/>
            <person name="Pearson M."/>
            <person name="Priest M."/>
            <person name="Roberts A."/>
            <person name="Saif S."/>
            <person name="Shea T."/>
            <person name="Shenoy N."/>
            <person name="Sisk P."/>
            <person name="Stolte C."/>
            <person name="Sykes S."/>
            <person name="Yandava C."/>
            <person name="Wortman J."/>
            <person name="Nusbaum C."/>
            <person name="Birren B."/>
        </authorList>
    </citation>
    <scope>NUCLEOTIDE SEQUENCE</scope>
    <source>
        <strain evidence="5">R3-111a-1</strain>
    </source>
</reference>